<feature type="domain" description="Solute-binding protein family 3/N-terminal" evidence="3">
    <location>
        <begin position="38"/>
        <end position="266"/>
    </location>
</feature>
<accession>A0ABW4BH68</accession>
<evidence type="ECO:0000313" key="5">
    <source>
        <dbReference type="Proteomes" id="UP001597199"/>
    </source>
</evidence>
<dbReference type="PROSITE" id="PS51257">
    <property type="entry name" value="PROKAR_LIPOPROTEIN"/>
    <property type="match status" value="1"/>
</dbReference>
<proteinExistence type="predicted"/>
<evidence type="ECO:0000313" key="4">
    <source>
        <dbReference type="EMBL" id="MFD1399423.1"/>
    </source>
</evidence>
<sequence>MKKRIVALLVLVLAVVSAAGCARTVVKNSWPRIQQTKKVVIGLDDSFVPMGFRQKDGTLSGYDIDLAKAVFKLYGITPSFQTIDWSMKETELRNQTIDLIWNGYTVTPERAKQVGFSKAYLLNHQVLVTKANANIKSFADMKGKTLGVQTSSSGAADLDGEPKKLKNLIAKQTPVLYDTFDDAFLDLNAGRIQGILIDQVYADYYVKHQSDPSAYRVVAGDFPPEDFAVGLRKTDTTLQAKINDGLKVLAKNGTLEKINEKWFGEKSVD</sequence>
<feature type="signal peptide" evidence="2">
    <location>
        <begin position="1"/>
        <end position="18"/>
    </location>
</feature>
<dbReference type="CDD" id="cd00996">
    <property type="entry name" value="PBP2_AatB_like"/>
    <property type="match status" value="1"/>
</dbReference>
<gene>
    <name evidence="4" type="ORF">ACFQ41_08875</name>
</gene>
<evidence type="ECO:0000259" key="3">
    <source>
        <dbReference type="SMART" id="SM00062"/>
    </source>
</evidence>
<comment type="caution">
    <text evidence="4">The sequence shown here is derived from an EMBL/GenBank/DDBJ whole genome shotgun (WGS) entry which is preliminary data.</text>
</comment>
<dbReference type="Proteomes" id="UP001597199">
    <property type="component" value="Unassembled WGS sequence"/>
</dbReference>
<evidence type="ECO:0000256" key="2">
    <source>
        <dbReference type="SAM" id="SignalP"/>
    </source>
</evidence>
<dbReference type="EMBL" id="JBHTOA010000032">
    <property type="protein sequence ID" value="MFD1399423.1"/>
    <property type="molecule type" value="Genomic_DNA"/>
</dbReference>
<dbReference type="PANTHER" id="PTHR35936:SF34">
    <property type="entry name" value="ABC TRANSPORTER EXTRACELLULAR-BINDING PROTEIN YCKB-RELATED"/>
    <property type="match status" value="1"/>
</dbReference>
<protein>
    <submittedName>
        <fullName evidence="4">Amino acid ABC transporter substrate-binding protein</fullName>
    </submittedName>
</protein>
<dbReference type="Pfam" id="PF00497">
    <property type="entry name" value="SBP_bac_3"/>
    <property type="match status" value="1"/>
</dbReference>
<dbReference type="Gene3D" id="3.40.190.10">
    <property type="entry name" value="Periplasmic binding protein-like II"/>
    <property type="match status" value="2"/>
</dbReference>
<keyword evidence="1 2" id="KW-0732">Signal</keyword>
<dbReference type="RefSeq" id="WP_204119199.1">
    <property type="nucleotide sequence ID" value="NZ_BOLV01000012.1"/>
</dbReference>
<name>A0ABW4BH68_9LACO</name>
<organism evidence="4 5">
    <name type="scientific">Lacticaseibacillus suilingensis</name>
    <dbReference type="NCBI Taxonomy" id="2799577"/>
    <lineage>
        <taxon>Bacteria</taxon>
        <taxon>Bacillati</taxon>
        <taxon>Bacillota</taxon>
        <taxon>Bacilli</taxon>
        <taxon>Lactobacillales</taxon>
        <taxon>Lactobacillaceae</taxon>
        <taxon>Lacticaseibacillus</taxon>
    </lineage>
</organism>
<keyword evidence="5" id="KW-1185">Reference proteome</keyword>
<dbReference type="PANTHER" id="PTHR35936">
    <property type="entry name" value="MEMBRANE-BOUND LYTIC MUREIN TRANSGLYCOSYLASE F"/>
    <property type="match status" value="1"/>
</dbReference>
<dbReference type="SUPFAM" id="SSF53850">
    <property type="entry name" value="Periplasmic binding protein-like II"/>
    <property type="match status" value="1"/>
</dbReference>
<dbReference type="InterPro" id="IPR001638">
    <property type="entry name" value="Solute-binding_3/MltF_N"/>
</dbReference>
<feature type="chain" id="PRO_5046873003" evidence="2">
    <location>
        <begin position="19"/>
        <end position="269"/>
    </location>
</feature>
<reference evidence="5" key="1">
    <citation type="journal article" date="2019" name="Int. J. Syst. Evol. Microbiol.">
        <title>The Global Catalogue of Microorganisms (GCM) 10K type strain sequencing project: providing services to taxonomists for standard genome sequencing and annotation.</title>
        <authorList>
            <consortium name="The Broad Institute Genomics Platform"/>
            <consortium name="The Broad Institute Genome Sequencing Center for Infectious Disease"/>
            <person name="Wu L."/>
            <person name="Ma J."/>
        </authorList>
    </citation>
    <scope>NUCLEOTIDE SEQUENCE [LARGE SCALE GENOMIC DNA]</scope>
    <source>
        <strain evidence="5">CCM 9110</strain>
    </source>
</reference>
<dbReference type="SMART" id="SM00062">
    <property type="entry name" value="PBPb"/>
    <property type="match status" value="1"/>
</dbReference>
<evidence type="ECO:0000256" key="1">
    <source>
        <dbReference type="ARBA" id="ARBA00022729"/>
    </source>
</evidence>